<keyword evidence="10 11" id="KW-0456">Lyase</keyword>
<dbReference type="HAMAP" id="MF_00134_A">
    <property type="entry name" value="IGPS_A"/>
    <property type="match status" value="1"/>
</dbReference>
<feature type="compositionally biased region" description="Polar residues" evidence="12">
    <location>
        <begin position="304"/>
        <end position="316"/>
    </location>
</feature>
<feature type="region of interest" description="Disordered" evidence="12">
    <location>
        <begin position="252"/>
        <end position="316"/>
    </location>
</feature>
<sequence length="316" mass="33568">MNASEDKLAPAVRSILATARERSGGADRLDVDARSFPEAVAATESAGRVPVVAEVKPTSPTTEGERTDDPVALAREMVSGGATALSVLTEPEHFGGSAENLRRIREAVDVPVLRKDFVVREAQLDAVESDLILLIARFLDEDGTDSLAALYEAASERGFQPLVEVHTREELARALDLGAEIVGVNNRDLGKLEVDLDTFERLAPHVPEDVTLLAESGVTSVGDVRRMRAAGADALLIGTAIMDGDVEANTERLTTVDAERASRRKSADAERTSGAGGEEAVKAERDAKPTSAESTDANRGLAKSTDTTPRNTDTNQ</sequence>
<evidence type="ECO:0000256" key="6">
    <source>
        <dbReference type="ARBA" id="ARBA00022605"/>
    </source>
</evidence>
<evidence type="ECO:0000259" key="13">
    <source>
        <dbReference type="Pfam" id="PF00218"/>
    </source>
</evidence>
<comment type="similarity">
    <text evidence="3 11">Belongs to the TrpC family.</text>
</comment>
<dbReference type="InterPro" id="IPR013798">
    <property type="entry name" value="Indole-3-glycerol_P_synth_dom"/>
</dbReference>
<evidence type="ECO:0000256" key="5">
    <source>
        <dbReference type="ARBA" id="ARBA00018080"/>
    </source>
</evidence>
<evidence type="ECO:0000256" key="12">
    <source>
        <dbReference type="SAM" id="MobiDB-lite"/>
    </source>
</evidence>
<comment type="catalytic activity">
    <reaction evidence="1 11">
        <text>1-(2-carboxyphenylamino)-1-deoxy-D-ribulose 5-phosphate + H(+) = (1S,2R)-1-C-(indol-3-yl)glycerol 3-phosphate + CO2 + H2O</text>
        <dbReference type="Rhea" id="RHEA:23476"/>
        <dbReference type="ChEBI" id="CHEBI:15377"/>
        <dbReference type="ChEBI" id="CHEBI:15378"/>
        <dbReference type="ChEBI" id="CHEBI:16526"/>
        <dbReference type="ChEBI" id="CHEBI:58613"/>
        <dbReference type="ChEBI" id="CHEBI:58866"/>
        <dbReference type="EC" id="4.1.1.48"/>
    </reaction>
</comment>
<keyword evidence="6 11" id="KW-0028">Amino-acid biosynthesis</keyword>
<dbReference type="GO" id="GO:0000162">
    <property type="term" value="P:L-tryptophan biosynthetic process"/>
    <property type="evidence" value="ECO:0007669"/>
    <property type="project" value="UniProtKB-UniRule"/>
</dbReference>
<evidence type="ECO:0000256" key="3">
    <source>
        <dbReference type="ARBA" id="ARBA00008737"/>
    </source>
</evidence>
<evidence type="ECO:0000256" key="7">
    <source>
        <dbReference type="ARBA" id="ARBA00022793"/>
    </source>
</evidence>
<name>A0ABD6CHH7_9EURY</name>
<evidence type="ECO:0000313" key="14">
    <source>
        <dbReference type="EMBL" id="MFD1597599.1"/>
    </source>
</evidence>
<dbReference type="Pfam" id="PF00218">
    <property type="entry name" value="IGPS"/>
    <property type="match status" value="1"/>
</dbReference>
<dbReference type="CDD" id="cd00331">
    <property type="entry name" value="IGPS"/>
    <property type="match status" value="1"/>
</dbReference>
<evidence type="ECO:0000256" key="10">
    <source>
        <dbReference type="ARBA" id="ARBA00023239"/>
    </source>
</evidence>
<dbReference type="InterPro" id="IPR045186">
    <property type="entry name" value="Indole-3-glycerol_P_synth"/>
</dbReference>
<dbReference type="NCBIfam" id="NF041303">
    <property type="entry name" value="Indglycph_syn_Halo_TrpC"/>
    <property type="match status" value="1"/>
</dbReference>
<dbReference type="RefSeq" id="WP_345780745.1">
    <property type="nucleotide sequence ID" value="NZ_JANHDI010000008.1"/>
</dbReference>
<dbReference type="PANTHER" id="PTHR22854">
    <property type="entry name" value="TRYPTOPHAN BIOSYNTHESIS PROTEIN"/>
    <property type="match status" value="1"/>
</dbReference>
<keyword evidence="9 11" id="KW-0057">Aromatic amino acid biosynthesis</keyword>
<dbReference type="PANTHER" id="PTHR22854:SF2">
    <property type="entry name" value="INDOLE-3-GLYCEROL-PHOSPHATE SYNTHASE"/>
    <property type="match status" value="1"/>
</dbReference>
<comment type="pathway">
    <text evidence="2 11">Amino-acid biosynthesis; L-tryptophan biosynthesis; L-tryptophan from chorismate: step 4/5.</text>
</comment>
<accession>A0ABD6CHH7</accession>
<dbReference type="EMBL" id="JBHUDK010000002">
    <property type="protein sequence ID" value="MFD1597599.1"/>
    <property type="molecule type" value="Genomic_DNA"/>
</dbReference>
<gene>
    <name evidence="11 14" type="primary">trpC</name>
    <name evidence="14" type="ORF">ACFSBX_01290</name>
</gene>
<dbReference type="GO" id="GO:0004425">
    <property type="term" value="F:indole-3-glycerol-phosphate synthase activity"/>
    <property type="evidence" value="ECO:0007669"/>
    <property type="project" value="UniProtKB-UniRule"/>
</dbReference>
<dbReference type="Proteomes" id="UP001597085">
    <property type="component" value="Unassembled WGS sequence"/>
</dbReference>
<evidence type="ECO:0000256" key="2">
    <source>
        <dbReference type="ARBA" id="ARBA00004696"/>
    </source>
</evidence>
<dbReference type="InterPro" id="IPR054875">
    <property type="entry name" value="Indglycph_syn_Halo_TrpC"/>
</dbReference>
<proteinExistence type="inferred from homology"/>
<dbReference type="Gene3D" id="3.20.20.70">
    <property type="entry name" value="Aldolase class I"/>
    <property type="match status" value="1"/>
</dbReference>
<dbReference type="SUPFAM" id="SSF51366">
    <property type="entry name" value="Ribulose-phoshate binding barrel"/>
    <property type="match status" value="1"/>
</dbReference>
<evidence type="ECO:0000256" key="8">
    <source>
        <dbReference type="ARBA" id="ARBA00022822"/>
    </source>
</evidence>
<keyword evidence="8 11" id="KW-0822">Tryptophan biosynthesis</keyword>
<evidence type="ECO:0000256" key="11">
    <source>
        <dbReference type="HAMAP-Rule" id="MF_00134"/>
    </source>
</evidence>
<keyword evidence="15" id="KW-1185">Reference proteome</keyword>
<feature type="domain" description="Indole-3-glycerol phosphate synthase" evidence="13">
    <location>
        <begin position="10"/>
        <end position="253"/>
    </location>
</feature>
<evidence type="ECO:0000256" key="9">
    <source>
        <dbReference type="ARBA" id="ARBA00023141"/>
    </source>
</evidence>
<evidence type="ECO:0000256" key="4">
    <source>
        <dbReference type="ARBA" id="ARBA00012362"/>
    </source>
</evidence>
<dbReference type="InterPro" id="IPR013785">
    <property type="entry name" value="Aldolase_TIM"/>
</dbReference>
<evidence type="ECO:0000313" key="15">
    <source>
        <dbReference type="Proteomes" id="UP001597085"/>
    </source>
</evidence>
<keyword evidence="7 11" id="KW-0210">Decarboxylase</keyword>
<dbReference type="PROSITE" id="PS00614">
    <property type="entry name" value="IGPS"/>
    <property type="match status" value="1"/>
</dbReference>
<reference evidence="14 15" key="1">
    <citation type="journal article" date="2019" name="Int. J. Syst. Evol. Microbiol.">
        <title>The Global Catalogue of Microorganisms (GCM) 10K type strain sequencing project: providing services to taxonomists for standard genome sequencing and annotation.</title>
        <authorList>
            <consortium name="The Broad Institute Genomics Platform"/>
            <consortium name="The Broad Institute Genome Sequencing Center for Infectious Disease"/>
            <person name="Wu L."/>
            <person name="Ma J."/>
        </authorList>
    </citation>
    <scope>NUCLEOTIDE SEQUENCE [LARGE SCALE GENOMIC DNA]</scope>
    <source>
        <strain evidence="14 15">CGMCC 1.12121</strain>
    </source>
</reference>
<evidence type="ECO:0000256" key="1">
    <source>
        <dbReference type="ARBA" id="ARBA00001633"/>
    </source>
</evidence>
<organism evidence="14 15">
    <name type="scientific">Halobellus rarus</name>
    <dbReference type="NCBI Taxonomy" id="1126237"/>
    <lineage>
        <taxon>Archaea</taxon>
        <taxon>Methanobacteriati</taxon>
        <taxon>Methanobacteriota</taxon>
        <taxon>Stenosarchaea group</taxon>
        <taxon>Halobacteria</taxon>
        <taxon>Halobacteriales</taxon>
        <taxon>Haloferacaceae</taxon>
        <taxon>Halobellus</taxon>
    </lineage>
</organism>
<feature type="compositionally biased region" description="Basic and acidic residues" evidence="12">
    <location>
        <begin position="279"/>
        <end position="288"/>
    </location>
</feature>
<dbReference type="InterPro" id="IPR011060">
    <property type="entry name" value="RibuloseP-bd_barrel"/>
</dbReference>
<feature type="compositionally biased region" description="Basic and acidic residues" evidence="12">
    <location>
        <begin position="257"/>
        <end position="271"/>
    </location>
</feature>
<dbReference type="InterPro" id="IPR001468">
    <property type="entry name" value="Indole-3-GlycerolPSynthase_CS"/>
</dbReference>
<dbReference type="AlphaFoldDB" id="A0ABD6CHH7"/>
<dbReference type="EC" id="4.1.1.48" evidence="4 11"/>
<protein>
    <recommendedName>
        <fullName evidence="5 11">Indole-3-glycerol phosphate synthase</fullName>
        <shortName evidence="11">IGPS</shortName>
        <ecNumber evidence="4 11">4.1.1.48</ecNumber>
    </recommendedName>
</protein>
<comment type="caution">
    <text evidence="14">The sequence shown here is derived from an EMBL/GenBank/DDBJ whole genome shotgun (WGS) entry which is preliminary data.</text>
</comment>